<dbReference type="eggNOG" id="COG0639">
    <property type="taxonomic scope" value="Bacteria"/>
</dbReference>
<protein>
    <recommendedName>
        <fullName evidence="3">DUF29 domain-containing protein</fullName>
    </recommendedName>
</protein>
<dbReference type="OrthoDB" id="5769308at2"/>
<dbReference type="PANTHER" id="PTHR34235">
    <property type="entry name" value="SLR1203 PROTEIN-RELATED"/>
    <property type="match status" value="1"/>
</dbReference>
<dbReference type="InterPro" id="IPR002636">
    <property type="entry name" value="DUF29"/>
</dbReference>
<dbReference type="STRING" id="65393.PCC7424_5335"/>
<sequence length="104" mass="12160">MSKKNLKAFQSNLTVILWHLLKYKYQPGKRSKSWRTTLLIHRKRLATAFLDTPSLKPLFTEVFDKCYQKARKEASIETGLSIETFPLVSPFTPEEVLDLEYLPE</sequence>
<dbReference type="PANTHER" id="PTHR34235:SF3">
    <property type="entry name" value="SLR1203 PROTEIN"/>
    <property type="match status" value="1"/>
</dbReference>
<name>B7KJK5_GLOC7</name>
<dbReference type="Gene3D" id="1.20.1220.20">
    <property type="entry name" value="Uncharcterised protein PF01724"/>
    <property type="match status" value="1"/>
</dbReference>
<dbReference type="HOGENOM" id="CLU_116670_0_2_3"/>
<evidence type="ECO:0000313" key="2">
    <source>
        <dbReference type="Proteomes" id="UP000002384"/>
    </source>
</evidence>
<reference evidence="2" key="1">
    <citation type="journal article" date="2011" name="MBio">
        <title>Novel metabolic attributes of the genus Cyanothece, comprising a group of unicellular nitrogen-fixing Cyanobacteria.</title>
        <authorList>
            <person name="Bandyopadhyay A."/>
            <person name="Elvitigala T."/>
            <person name="Welsh E."/>
            <person name="Stockel J."/>
            <person name="Liberton M."/>
            <person name="Min H."/>
            <person name="Sherman L.A."/>
            <person name="Pakrasi H.B."/>
        </authorList>
    </citation>
    <scope>NUCLEOTIDE SEQUENCE [LARGE SCALE GENOMIC DNA]</scope>
    <source>
        <strain evidence="2">PCC 7424</strain>
    </source>
</reference>
<dbReference type="Pfam" id="PF01724">
    <property type="entry name" value="DUF29"/>
    <property type="match status" value="1"/>
</dbReference>
<accession>B7KJK5</accession>
<proteinExistence type="predicted"/>
<dbReference type="Proteomes" id="UP000002384">
    <property type="component" value="Chromosome"/>
</dbReference>
<dbReference type="RefSeq" id="WP_015957258.1">
    <property type="nucleotide sequence ID" value="NC_011729.1"/>
</dbReference>
<dbReference type="KEGG" id="cyc:PCC7424_5335"/>
<evidence type="ECO:0000313" key="1">
    <source>
        <dbReference type="EMBL" id="ACK73682.1"/>
    </source>
</evidence>
<keyword evidence="2" id="KW-1185">Reference proteome</keyword>
<gene>
    <name evidence="1" type="ordered locus">PCC7424_5335</name>
</gene>
<dbReference type="EMBL" id="CP001291">
    <property type="protein sequence ID" value="ACK73682.1"/>
    <property type="molecule type" value="Genomic_DNA"/>
</dbReference>
<evidence type="ECO:0008006" key="3">
    <source>
        <dbReference type="Google" id="ProtNLM"/>
    </source>
</evidence>
<dbReference type="AlphaFoldDB" id="B7KJK5"/>
<organism evidence="1 2">
    <name type="scientific">Gloeothece citriformis (strain PCC 7424)</name>
    <name type="common">Cyanothece sp. (strain PCC 7424)</name>
    <dbReference type="NCBI Taxonomy" id="65393"/>
    <lineage>
        <taxon>Bacteria</taxon>
        <taxon>Bacillati</taxon>
        <taxon>Cyanobacteriota</taxon>
        <taxon>Cyanophyceae</taxon>
        <taxon>Oscillatoriophycideae</taxon>
        <taxon>Chroococcales</taxon>
        <taxon>Aphanothecaceae</taxon>
        <taxon>Gloeothece</taxon>
        <taxon>Gloeothece citriformis</taxon>
    </lineage>
</organism>